<gene>
    <name evidence="4" type="ORF">PGLA2088_LOCUS37893</name>
</gene>
<evidence type="ECO:0000313" key="5">
    <source>
        <dbReference type="Proteomes" id="UP000626109"/>
    </source>
</evidence>
<proteinExistence type="predicted"/>
<feature type="compositionally biased region" description="Basic and acidic residues" evidence="1">
    <location>
        <begin position="275"/>
        <end position="287"/>
    </location>
</feature>
<reference evidence="4" key="1">
    <citation type="submission" date="2021-02" db="EMBL/GenBank/DDBJ databases">
        <authorList>
            <person name="Dougan E. K."/>
            <person name="Rhodes N."/>
            <person name="Thang M."/>
            <person name="Chan C."/>
        </authorList>
    </citation>
    <scope>NUCLEOTIDE SEQUENCE</scope>
</reference>
<organism evidence="4 5">
    <name type="scientific">Polarella glacialis</name>
    <name type="common">Dinoflagellate</name>
    <dbReference type="NCBI Taxonomy" id="89957"/>
    <lineage>
        <taxon>Eukaryota</taxon>
        <taxon>Sar</taxon>
        <taxon>Alveolata</taxon>
        <taxon>Dinophyceae</taxon>
        <taxon>Suessiales</taxon>
        <taxon>Suessiaceae</taxon>
        <taxon>Polarella</taxon>
    </lineage>
</organism>
<feature type="compositionally biased region" description="Low complexity" evidence="1">
    <location>
        <begin position="608"/>
        <end position="622"/>
    </location>
</feature>
<keyword evidence="2" id="KW-1133">Transmembrane helix</keyword>
<name>A0A813KX82_POLGL</name>
<dbReference type="PANTHER" id="PTHR12461">
    <property type="entry name" value="HYPOXIA-INDUCIBLE FACTOR 1 ALPHA INHIBITOR-RELATED"/>
    <property type="match status" value="1"/>
</dbReference>
<dbReference type="SMART" id="SM00558">
    <property type="entry name" value="JmjC"/>
    <property type="match status" value="1"/>
</dbReference>
<evidence type="ECO:0000259" key="3">
    <source>
        <dbReference type="PROSITE" id="PS51184"/>
    </source>
</evidence>
<feature type="region of interest" description="Disordered" evidence="1">
    <location>
        <begin position="275"/>
        <end position="301"/>
    </location>
</feature>
<dbReference type="Proteomes" id="UP000626109">
    <property type="component" value="Unassembled WGS sequence"/>
</dbReference>
<feature type="compositionally biased region" description="Basic residues" evidence="1">
    <location>
        <begin position="246"/>
        <end position="258"/>
    </location>
</feature>
<feature type="region of interest" description="Disordered" evidence="1">
    <location>
        <begin position="240"/>
        <end position="263"/>
    </location>
</feature>
<evidence type="ECO:0000313" key="4">
    <source>
        <dbReference type="EMBL" id="CAE8714231.1"/>
    </source>
</evidence>
<keyword evidence="2" id="KW-0472">Membrane</keyword>
<evidence type="ECO:0000256" key="2">
    <source>
        <dbReference type="SAM" id="Phobius"/>
    </source>
</evidence>
<dbReference type="Gene3D" id="2.60.120.650">
    <property type="entry name" value="Cupin"/>
    <property type="match status" value="1"/>
</dbReference>
<dbReference type="InterPro" id="IPR003347">
    <property type="entry name" value="JmjC_dom"/>
</dbReference>
<dbReference type="PANTHER" id="PTHR12461:SF105">
    <property type="entry name" value="HYPOXIA-INDUCIBLE FACTOR 1-ALPHA INHIBITOR"/>
    <property type="match status" value="1"/>
</dbReference>
<dbReference type="InterPro" id="IPR012430">
    <property type="entry name" value="TMEM43_fam"/>
</dbReference>
<dbReference type="SUPFAM" id="SSF51197">
    <property type="entry name" value="Clavaminate synthase-like"/>
    <property type="match status" value="1"/>
</dbReference>
<dbReference type="AlphaFoldDB" id="A0A813KX82"/>
<protein>
    <recommendedName>
        <fullName evidence="3">JmjC domain-containing protein</fullName>
    </recommendedName>
</protein>
<dbReference type="Pfam" id="PF13621">
    <property type="entry name" value="Cupin_8"/>
    <property type="match status" value="1"/>
</dbReference>
<accession>A0A813KX82</accession>
<feature type="transmembrane region" description="Helical" evidence="2">
    <location>
        <begin position="433"/>
        <end position="459"/>
    </location>
</feature>
<feature type="domain" description="JmjC" evidence="3">
    <location>
        <begin position="635"/>
        <end position="813"/>
    </location>
</feature>
<sequence length="813" mass="86712">MATYGNYNGNTYQEVREVSAGGQSGGPMSKLCGSLCRSLLGVAMYWGSLALVAHNEMSAVCVARALSSARGLQEGVSCNGDGVQGLTGPIHVACPIAESSLMLRTPSDFGADWLEGAFSAKAVKVKQKVSMLQCVEKKRTEERKQGDKIQKIDTWTYQTEWMSNAVESSTFKAWSNQNAREAMRSGCGRNFERNPSLPLSSQELSAGSLLAGAFDLSRFLPQVTAVEPIALRQGKYRLPSSIAPSTHRRGTGGTKRRLAKDGQSYTREEFLDHYGQRKGEDEWREGAVPDSSSSESPQSVAVKGNTAHTCPLAEEIGCLRVSYWHSSATHVSHLGAVASGRSSLGLKTRAWTAPPSWLCNGGSSSQVDIFSTGWLEAEELVSSAEDANTAFTWMLRLLGIVLAVVGIMMFLNPLQTLANLVDEFFNWFQFIPIAGWLLGYLGDAVAGAVGCAVFAISVYSRCGASGAADAAALGARNLSAQDTAGLCSAVRDSWPAVLRCSPNSAAAIAENEGSLLPSSLLSELRGTSGDVLGKLKAICGHREVMVRLPRQTTTAWPFWPFNKDDGSAEVGGLTFGDARERAPYRRAQRRRLDDVVDELQGLKAPQDSSSHGSSSSTSSGNVAAANTSDVYAVDCYAANVPIQAELPELSALMQSMGEQVQSQLGAELGPAIPNTPVLYLGAGRQRTPLHFDPTENISAVLHGSKTFRLFPPAASSHLRPRGGMLPAAVCWIHGIVPAVYSDVNAWAPAGSPGGPDRGCPDPLDVQLEAGDVLYLPPGWWHAVAGGEAPNMTVVYGFAPSPSKGARYFKRWLT</sequence>
<feature type="region of interest" description="Disordered" evidence="1">
    <location>
        <begin position="602"/>
        <end position="622"/>
    </location>
</feature>
<feature type="transmembrane region" description="Helical" evidence="2">
    <location>
        <begin position="393"/>
        <end position="412"/>
    </location>
</feature>
<dbReference type="EMBL" id="CAJNNW010032602">
    <property type="protein sequence ID" value="CAE8714231.1"/>
    <property type="molecule type" value="Genomic_DNA"/>
</dbReference>
<keyword evidence="2" id="KW-0812">Transmembrane</keyword>
<dbReference type="InterPro" id="IPR041667">
    <property type="entry name" value="Cupin_8"/>
</dbReference>
<comment type="caution">
    <text evidence="4">The sequence shown here is derived from an EMBL/GenBank/DDBJ whole genome shotgun (WGS) entry which is preliminary data.</text>
</comment>
<evidence type="ECO:0000256" key="1">
    <source>
        <dbReference type="SAM" id="MobiDB-lite"/>
    </source>
</evidence>
<dbReference type="PROSITE" id="PS51184">
    <property type="entry name" value="JMJC"/>
    <property type="match status" value="1"/>
</dbReference>
<dbReference type="Pfam" id="PF07787">
    <property type="entry name" value="TMEM43"/>
    <property type="match status" value="1"/>
</dbReference>